<dbReference type="HAMAP" id="MF_01973">
    <property type="entry name" value="lon_bact"/>
    <property type="match status" value="1"/>
</dbReference>
<dbReference type="GO" id="GO:0043565">
    <property type="term" value="F:sequence-specific DNA binding"/>
    <property type="evidence" value="ECO:0007669"/>
    <property type="project" value="UniProtKB-UniRule"/>
</dbReference>
<comment type="induction">
    <text evidence="14">By heat shock.</text>
</comment>
<comment type="function">
    <text evidence="10 14">ATP-dependent serine protease that mediates the selective degradation of mutant and abnormal proteins as well as certain short-lived regulatory proteins. Required for cellular homeostasis and for survival from DNA damage and developmental changes induced by stress. Degrades polypeptides processively to yield small peptide fragments that are 5 to 10 amino acids long. Binds to DNA in a double-stranded, site-specific manner.</text>
</comment>
<dbReference type="GO" id="GO:0016887">
    <property type="term" value="F:ATP hydrolysis activity"/>
    <property type="evidence" value="ECO:0007669"/>
    <property type="project" value="UniProtKB-UniRule"/>
</dbReference>
<accession>D7CHD7</accession>
<evidence type="ECO:0000256" key="17">
    <source>
        <dbReference type="PIRSR" id="PIRSR001174-2"/>
    </source>
</evidence>
<dbReference type="Pfam" id="PF00004">
    <property type="entry name" value="AAA"/>
    <property type="match status" value="1"/>
</dbReference>
<feature type="binding site" evidence="14 17">
    <location>
        <begin position="376"/>
        <end position="383"/>
    </location>
    <ligand>
        <name>ATP</name>
        <dbReference type="ChEBI" id="CHEBI:30616"/>
    </ligand>
</feature>
<gene>
    <name evidence="14" type="primary">lon</name>
    <name evidence="22" type="ordered locus">SBI_03873</name>
</gene>
<evidence type="ECO:0000256" key="9">
    <source>
        <dbReference type="ARBA" id="ARBA00050665"/>
    </source>
</evidence>
<feature type="domain" description="Lon proteolytic" evidence="20">
    <location>
        <begin position="618"/>
        <end position="802"/>
    </location>
</feature>
<dbReference type="Gene3D" id="1.20.5.5270">
    <property type="match status" value="1"/>
</dbReference>
<keyword evidence="6 14" id="KW-0720">Serine protease</keyword>
<dbReference type="SMART" id="SM00464">
    <property type="entry name" value="LON"/>
    <property type="match status" value="1"/>
</dbReference>
<dbReference type="EC" id="3.4.21.53" evidence="11 14"/>
<feature type="domain" description="Lon N-terminal" evidence="21">
    <location>
        <begin position="10"/>
        <end position="211"/>
    </location>
</feature>
<dbReference type="InterPro" id="IPR027417">
    <property type="entry name" value="P-loop_NTPase"/>
</dbReference>
<evidence type="ECO:0000313" key="22">
    <source>
        <dbReference type="EMBL" id="ADI06994.1"/>
    </source>
</evidence>
<evidence type="ECO:0000256" key="7">
    <source>
        <dbReference type="ARBA" id="ARBA00022840"/>
    </source>
</evidence>
<dbReference type="InterPro" id="IPR003111">
    <property type="entry name" value="Lon_prtase_N"/>
</dbReference>
<dbReference type="PATRIC" id="fig|749414.3.peg.4010"/>
<evidence type="ECO:0000259" key="20">
    <source>
        <dbReference type="PROSITE" id="PS51786"/>
    </source>
</evidence>
<dbReference type="InterPro" id="IPR003959">
    <property type="entry name" value="ATPase_AAA_core"/>
</dbReference>
<evidence type="ECO:0000259" key="21">
    <source>
        <dbReference type="PROSITE" id="PS51787"/>
    </source>
</evidence>
<dbReference type="InterPro" id="IPR054594">
    <property type="entry name" value="Lon_lid"/>
</dbReference>
<keyword evidence="23" id="KW-1185">Reference proteome</keyword>
<dbReference type="PRINTS" id="PR00830">
    <property type="entry name" value="ENDOLAPTASE"/>
</dbReference>
<dbReference type="CDD" id="cd19500">
    <property type="entry name" value="RecA-like_Lon"/>
    <property type="match status" value="1"/>
</dbReference>
<dbReference type="FunFam" id="3.40.50.300:FF:000021">
    <property type="entry name" value="Lon protease homolog"/>
    <property type="match status" value="1"/>
</dbReference>
<dbReference type="InterPro" id="IPR003593">
    <property type="entry name" value="AAA+_ATPase"/>
</dbReference>
<dbReference type="Gene3D" id="1.10.8.60">
    <property type="match status" value="1"/>
</dbReference>
<dbReference type="InterPro" id="IPR027543">
    <property type="entry name" value="Lon_bac"/>
</dbReference>
<dbReference type="GO" id="GO:0005524">
    <property type="term" value="F:ATP binding"/>
    <property type="evidence" value="ECO:0007669"/>
    <property type="project" value="UniProtKB-UniRule"/>
</dbReference>
<feature type="active site" evidence="14 16">
    <location>
        <position position="751"/>
    </location>
</feature>
<evidence type="ECO:0000256" key="2">
    <source>
        <dbReference type="ARBA" id="ARBA00022490"/>
    </source>
</evidence>
<dbReference type="Gene3D" id="1.20.58.1480">
    <property type="match status" value="1"/>
</dbReference>
<dbReference type="SMART" id="SM00382">
    <property type="entry name" value="AAA"/>
    <property type="match status" value="1"/>
</dbReference>
<evidence type="ECO:0000256" key="16">
    <source>
        <dbReference type="PIRSR" id="PIRSR001174-1"/>
    </source>
</evidence>
<keyword evidence="4 14" id="KW-0547">Nucleotide-binding</keyword>
<dbReference type="AlphaFoldDB" id="D7CHD7"/>
<evidence type="ECO:0000256" key="1">
    <source>
        <dbReference type="ARBA" id="ARBA00004496"/>
    </source>
</evidence>
<dbReference type="SUPFAM" id="SSF52540">
    <property type="entry name" value="P-loop containing nucleoside triphosphate hydrolases"/>
    <property type="match status" value="1"/>
</dbReference>
<dbReference type="KEGG" id="sbh:SBI_03873"/>
<dbReference type="GO" id="GO:0006515">
    <property type="term" value="P:protein quality control for misfolded or incompletely synthesized proteins"/>
    <property type="evidence" value="ECO:0007669"/>
    <property type="project" value="UniProtKB-UniRule"/>
</dbReference>
<keyword evidence="8 14" id="KW-0346">Stress response</keyword>
<dbReference type="Proteomes" id="UP000000377">
    <property type="component" value="Chromosome"/>
</dbReference>
<evidence type="ECO:0000256" key="14">
    <source>
        <dbReference type="HAMAP-Rule" id="MF_01973"/>
    </source>
</evidence>
<evidence type="ECO:0000256" key="11">
    <source>
        <dbReference type="ARBA" id="ARBA00066743"/>
    </source>
</evidence>
<reference evidence="22 23" key="1">
    <citation type="journal article" date="2010" name="J. Bacteriol.">
        <title>Genome sequence of the milbemycin-producing bacterium Streptomyces bingchenggensis.</title>
        <authorList>
            <person name="Wang X.J."/>
            <person name="Yan Y.J."/>
            <person name="Zhang B."/>
            <person name="An J."/>
            <person name="Wang J.J."/>
            <person name="Tian J."/>
            <person name="Jiang L."/>
            <person name="Chen Y.H."/>
            <person name="Huang S.X."/>
            <person name="Yin M."/>
            <person name="Zhang J."/>
            <person name="Gao A.L."/>
            <person name="Liu C.X."/>
            <person name="Zhu Z.X."/>
            <person name="Xiang W.S."/>
        </authorList>
    </citation>
    <scope>NUCLEOTIDE SEQUENCE [LARGE SCALE GENOMIC DNA]</scope>
    <source>
        <strain evidence="22 23">BCW-1</strain>
    </source>
</reference>
<evidence type="ECO:0000256" key="12">
    <source>
        <dbReference type="ARBA" id="ARBA00071934"/>
    </source>
</evidence>
<evidence type="ECO:0000256" key="4">
    <source>
        <dbReference type="ARBA" id="ARBA00022741"/>
    </source>
</evidence>
<dbReference type="InterPro" id="IPR015947">
    <property type="entry name" value="PUA-like_sf"/>
</dbReference>
<keyword evidence="7 14" id="KW-0067">ATP-binding</keyword>
<evidence type="ECO:0000313" key="23">
    <source>
        <dbReference type="Proteomes" id="UP000000377"/>
    </source>
</evidence>
<comment type="subcellular location">
    <subcellularLocation>
        <location evidence="1 14 15">Cytoplasm</location>
    </subcellularLocation>
</comment>
<dbReference type="Gene3D" id="3.30.230.10">
    <property type="match status" value="1"/>
</dbReference>
<dbReference type="PROSITE" id="PS51787">
    <property type="entry name" value="LON_N"/>
    <property type="match status" value="1"/>
</dbReference>
<keyword evidence="3 14" id="KW-0645">Protease</keyword>
<evidence type="ECO:0000256" key="13">
    <source>
        <dbReference type="ARBA" id="ARBA00082722"/>
    </source>
</evidence>
<protein>
    <recommendedName>
        <fullName evidence="12 14">Lon protease</fullName>
        <ecNumber evidence="11 14">3.4.21.53</ecNumber>
    </recommendedName>
    <alternativeName>
        <fullName evidence="13 14">ATP-dependent protease La</fullName>
    </alternativeName>
</protein>
<name>D7CHD7_STRBB</name>
<dbReference type="InterPro" id="IPR008269">
    <property type="entry name" value="Lon_proteolytic"/>
</dbReference>
<dbReference type="PIRSF" id="PIRSF001174">
    <property type="entry name" value="Lon_proteas"/>
    <property type="match status" value="1"/>
</dbReference>
<comment type="similarity">
    <text evidence="14 15 18 19">Belongs to the peptidase S16 family.</text>
</comment>
<evidence type="ECO:0000256" key="10">
    <source>
        <dbReference type="ARBA" id="ARBA00053875"/>
    </source>
</evidence>
<dbReference type="PROSITE" id="PS01046">
    <property type="entry name" value="LON_SER"/>
    <property type="match status" value="1"/>
</dbReference>
<keyword evidence="2 14" id="KW-0963">Cytoplasm</keyword>
<evidence type="ECO:0000256" key="3">
    <source>
        <dbReference type="ARBA" id="ARBA00022670"/>
    </source>
</evidence>
<dbReference type="GO" id="GO:0005737">
    <property type="term" value="C:cytoplasm"/>
    <property type="evidence" value="ECO:0007669"/>
    <property type="project" value="UniProtKB-SubCell"/>
</dbReference>
<feature type="active site" evidence="14 16">
    <location>
        <position position="708"/>
    </location>
</feature>
<dbReference type="Pfam" id="PF05362">
    <property type="entry name" value="Lon_C"/>
    <property type="match status" value="1"/>
</dbReference>
<dbReference type="STRING" id="749414.SBI_03873"/>
<organism evidence="22 23">
    <name type="scientific">Streptomyces bingchenggensis (strain BCW-1)</name>
    <dbReference type="NCBI Taxonomy" id="749414"/>
    <lineage>
        <taxon>Bacteria</taxon>
        <taxon>Bacillati</taxon>
        <taxon>Actinomycetota</taxon>
        <taxon>Actinomycetes</taxon>
        <taxon>Kitasatosporales</taxon>
        <taxon>Streptomycetaceae</taxon>
        <taxon>Streptomyces</taxon>
    </lineage>
</organism>
<dbReference type="SUPFAM" id="SSF88697">
    <property type="entry name" value="PUA domain-like"/>
    <property type="match status" value="1"/>
</dbReference>
<dbReference type="HOGENOM" id="CLU_004109_4_3_11"/>
<evidence type="ECO:0000256" key="18">
    <source>
        <dbReference type="PROSITE-ProRule" id="PRU01122"/>
    </source>
</evidence>
<dbReference type="GO" id="GO:0034605">
    <property type="term" value="P:cellular response to heat"/>
    <property type="evidence" value="ECO:0007669"/>
    <property type="project" value="UniProtKB-UniRule"/>
</dbReference>
<dbReference type="NCBIfam" id="TIGR00763">
    <property type="entry name" value="lon"/>
    <property type="match status" value="1"/>
</dbReference>
<evidence type="ECO:0000256" key="5">
    <source>
        <dbReference type="ARBA" id="ARBA00022801"/>
    </source>
</evidence>
<dbReference type="GO" id="GO:0004252">
    <property type="term" value="F:serine-type endopeptidase activity"/>
    <property type="evidence" value="ECO:0007669"/>
    <property type="project" value="UniProtKB-UniRule"/>
</dbReference>
<dbReference type="PANTHER" id="PTHR10046">
    <property type="entry name" value="ATP DEPENDENT LON PROTEASE FAMILY MEMBER"/>
    <property type="match status" value="1"/>
</dbReference>
<dbReference type="Pfam" id="PF02190">
    <property type="entry name" value="LON_substr_bdg"/>
    <property type="match status" value="1"/>
</dbReference>
<dbReference type="InterPro" id="IPR008268">
    <property type="entry name" value="Peptidase_S16_AS"/>
</dbReference>
<dbReference type="eggNOG" id="COG0466">
    <property type="taxonomic scope" value="Bacteria"/>
</dbReference>
<dbReference type="InterPro" id="IPR046336">
    <property type="entry name" value="Lon_prtase_N_sf"/>
</dbReference>
<dbReference type="InterPro" id="IPR014721">
    <property type="entry name" value="Ribsml_uS5_D2-typ_fold_subgr"/>
</dbReference>
<dbReference type="InterPro" id="IPR020568">
    <property type="entry name" value="Ribosomal_Su5_D2-typ_SF"/>
</dbReference>
<dbReference type="SUPFAM" id="SSF54211">
    <property type="entry name" value="Ribosomal protein S5 domain 2-like"/>
    <property type="match status" value="1"/>
</dbReference>
<proteinExistence type="evidence at transcript level"/>
<dbReference type="Gene3D" id="3.40.50.300">
    <property type="entry name" value="P-loop containing nucleotide triphosphate hydrolases"/>
    <property type="match status" value="1"/>
</dbReference>
<evidence type="ECO:0000256" key="15">
    <source>
        <dbReference type="PIRNR" id="PIRNR001174"/>
    </source>
</evidence>
<evidence type="ECO:0000256" key="6">
    <source>
        <dbReference type="ARBA" id="ARBA00022825"/>
    </source>
</evidence>
<comment type="subunit">
    <text evidence="14 15">Homohexamer. Organized in a ring with a central cavity.</text>
</comment>
<dbReference type="EMBL" id="CP002047">
    <property type="protein sequence ID" value="ADI06994.1"/>
    <property type="molecule type" value="Genomic_DNA"/>
</dbReference>
<dbReference type="InterPro" id="IPR027065">
    <property type="entry name" value="Lon_Prtase"/>
</dbReference>
<comment type="catalytic activity">
    <reaction evidence="9 14 15 18">
        <text>Hydrolysis of proteins in presence of ATP.</text>
        <dbReference type="EC" id="3.4.21.53"/>
    </reaction>
</comment>
<evidence type="ECO:0000256" key="8">
    <source>
        <dbReference type="ARBA" id="ARBA00023016"/>
    </source>
</evidence>
<dbReference type="GO" id="GO:0004176">
    <property type="term" value="F:ATP-dependent peptidase activity"/>
    <property type="evidence" value="ECO:0007669"/>
    <property type="project" value="UniProtKB-UniRule"/>
</dbReference>
<dbReference type="PROSITE" id="PS51786">
    <property type="entry name" value="LON_PROTEOLYTIC"/>
    <property type="match status" value="1"/>
</dbReference>
<dbReference type="RefSeq" id="WP_014176468.1">
    <property type="nucleotide sequence ID" value="NC_016582.1"/>
</dbReference>
<evidence type="ECO:0000256" key="19">
    <source>
        <dbReference type="RuleBase" id="RU000591"/>
    </source>
</evidence>
<dbReference type="Gene3D" id="2.30.130.40">
    <property type="entry name" value="LON domain-like"/>
    <property type="match status" value="1"/>
</dbReference>
<sequence>MASTSTPLTLPVLPLDDEVVLPGMVVPLDLSDTEVRAAVEAAQAAARSSGAARSGGSGGGKPRVLLVPRIDGTYAGMGTLGTIEQVGRLSDGDPGALIRGVRRVRIGAGTTGPGAALWVEGTQVEEIVPDPLPGAVTELVKEYKALATSWLRKRGAWQVVDRVQQIDDVGQLADNSGYSPFLSVQQRVELLETADPVARLKLAVGWLGEHLAEQDVAESIAKDVQEGVDKQQREFLLRRQLEAVRKELAELNGGTGAEADEADDYRARVEAADLPEKVREAALKEVDKLERASDQSPEGSWIRTWLDTVLELPWNERTEDAYDISGAKAVLDADHAGLEDVKERITEYLAVRKRRADRGLGVVGGRRGGAVLALVGPPGVGKTSLGESVARAMGREFVRVALGGVRDEAEIRGHRRTYVGALPGRIVRAIKEAGSMNPVVLLDEIDKVGSDYRGDPAAALLEVLDPAQNHTFRDHYLEVELDLSDVVFLATANVLEAIPEALLDRMELVRLDGYTEDEKVTIARDHLLPRQLERAGLEPGEVALEDDALRKLAAEYTREAGVRTLERSIARLLRKVAAQHELGERKLPVTIGTDELRLLIGRPHHTPESAQDPAERRTAVPGVSTGLAVTGAGGDVLFVEASLADPETGGAGLTLTGQLGDVMKESAQIALSFLRSHGAELELPVGDLKERGIHLHVPAGAVPKDGPSAGITMTTALASLLSGRQVRPDVAMTGEVSLTGRVLPIGGVKQKLLAAHRAGVTTVIIPKRNEPDLDDVPAEILDKLDVHPVSDVRRVLELALTPAAAPAAPEVPVAA</sequence>
<dbReference type="InterPro" id="IPR004815">
    <property type="entry name" value="Lon_bac/euk-typ"/>
</dbReference>
<dbReference type="Pfam" id="PF22667">
    <property type="entry name" value="Lon_lid"/>
    <property type="match status" value="1"/>
</dbReference>
<keyword evidence="5 14" id="KW-0378">Hydrolase</keyword>